<evidence type="ECO:0000313" key="2">
    <source>
        <dbReference type="Proteomes" id="UP000503251"/>
    </source>
</evidence>
<dbReference type="Proteomes" id="UP000503251">
    <property type="component" value="Chromosome"/>
</dbReference>
<name>A0ABX6NEB4_9BACT</name>
<dbReference type="RefSeq" id="WP_171266879.1">
    <property type="nucleotide sequence ID" value="NZ_CP039543.1"/>
</dbReference>
<protein>
    <submittedName>
        <fullName evidence="1">Uncharacterized protein</fullName>
    </submittedName>
</protein>
<keyword evidence="2" id="KW-1185">Reference proteome</keyword>
<accession>A0ABX6NEB4</accession>
<reference evidence="1 2" key="1">
    <citation type="submission" date="2019-04" db="EMBL/GenBank/DDBJ databases">
        <title>Isolation and culture of sulfate reducing bacteria from the cold seep of the South China Sea.</title>
        <authorList>
            <person name="Sun C."/>
            <person name="Liu R."/>
        </authorList>
    </citation>
    <scope>NUCLEOTIDE SEQUENCE [LARGE SCALE GENOMIC DNA]</scope>
    <source>
        <strain evidence="1 2">CS1</strain>
    </source>
</reference>
<proteinExistence type="predicted"/>
<sequence>MTPAKFSNQDRQFVIKGIERCYNIDLRPVGRRSKWLKDSTGKNYFILGGIGKWHGIPEEMMDAEVNSPSTGILAIAILFTKAIAVYASDMSALIKSRDQLYRASKTTGDYQFTYKFQLATLELNPAPEVKLSLLNVIDYDKPQIERQKAIKSLHQMISRLTPEQCEELLKRLGSHIKPS</sequence>
<organism evidence="1 2">
    <name type="scientific">Oceanidesulfovibrio marinus</name>
    <dbReference type="NCBI Taxonomy" id="370038"/>
    <lineage>
        <taxon>Bacteria</taxon>
        <taxon>Pseudomonadati</taxon>
        <taxon>Thermodesulfobacteriota</taxon>
        <taxon>Desulfovibrionia</taxon>
        <taxon>Desulfovibrionales</taxon>
        <taxon>Desulfovibrionaceae</taxon>
        <taxon>Oceanidesulfovibrio</taxon>
    </lineage>
</organism>
<dbReference type="EMBL" id="CP039543">
    <property type="protein sequence ID" value="QJT08576.1"/>
    <property type="molecule type" value="Genomic_DNA"/>
</dbReference>
<evidence type="ECO:0000313" key="1">
    <source>
        <dbReference type="EMBL" id="QJT08576.1"/>
    </source>
</evidence>
<gene>
    <name evidence="1" type="ORF">E8L03_06395</name>
</gene>